<gene>
    <name evidence="2" type="ORF">SAMN05216495_11538</name>
</gene>
<dbReference type="RefSeq" id="WP_074707540.1">
    <property type="nucleotide sequence ID" value="NZ_FNOP01000015.1"/>
</dbReference>
<accession>A0A1H2ZLI3</accession>
<evidence type="ECO:0000313" key="2">
    <source>
        <dbReference type="EMBL" id="SDX17808.1"/>
    </source>
</evidence>
<keyword evidence="1" id="KW-0732">Signal</keyword>
<dbReference type="EMBL" id="FNOP01000015">
    <property type="protein sequence ID" value="SDX17808.1"/>
    <property type="molecule type" value="Genomic_DNA"/>
</dbReference>
<organism evidence="2 3">
    <name type="scientific">Acidaminococcus fermentans</name>
    <dbReference type="NCBI Taxonomy" id="905"/>
    <lineage>
        <taxon>Bacteria</taxon>
        <taxon>Bacillati</taxon>
        <taxon>Bacillota</taxon>
        <taxon>Negativicutes</taxon>
        <taxon>Acidaminococcales</taxon>
        <taxon>Acidaminococcaceae</taxon>
        <taxon>Acidaminococcus</taxon>
    </lineage>
</organism>
<evidence type="ECO:0000313" key="3">
    <source>
        <dbReference type="Proteomes" id="UP000182379"/>
    </source>
</evidence>
<name>A0A1H2ZLI3_ACIFE</name>
<sequence length="250" mass="28271">MKWWRKGIVFLLACLAMMGFSSAAMAEYDPTPRILSKLQGQWYDQEGNVVLDFQGNTVNGCAIVGVYHLAGGDTDFSGIIRIVEAEGYRDMPVICNNMYSASYHSHIILNGDNHDLGKGTLLMRTTEPRYYESVGGIGLDMTEDTVRAKYGSPDRMKQMKGSTVWTYQKLGLDLTMCRQRVCNIKIYQYGDRHFDRTGFNCANLPYEFQSAYGFRIVPKPGQFGAFGIGHGEYLWFNDYPNSISLNTYLT</sequence>
<protein>
    <submittedName>
        <fullName evidence="2">Uncharacterized protein</fullName>
    </submittedName>
</protein>
<dbReference type="Proteomes" id="UP000182379">
    <property type="component" value="Unassembled WGS sequence"/>
</dbReference>
<reference evidence="2 3" key="1">
    <citation type="submission" date="2016-10" db="EMBL/GenBank/DDBJ databases">
        <authorList>
            <person name="Varghese N."/>
            <person name="Submissions S."/>
        </authorList>
    </citation>
    <scope>NUCLEOTIDE SEQUENCE [LARGE SCALE GENOMIC DNA]</scope>
    <source>
        <strain evidence="2 3">WCC6</strain>
    </source>
</reference>
<evidence type="ECO:0000256" key="1">
    <source>
        <dbReference type="SAM" id="SignalP"/>
    </source>
</evidence>
<dbReference type="AlphaFoldDB" id="A0A1H2ZLI3"/>
<comment type="caution">
    <text evidence="2">The sequence shown here is derived from an EMBL/GenBank/DDBJ whole genome shotgun (WGS) entry which is preliminary data.</text>
</comment>
<proteinExistence type="predicted"/>
<feature type="chain" id="PRO_5038860794" evidence="1">
    <location>
        <begin position="27"/>
        <end position="250"/>
    </location>
</feature>
<feature type="signal peptide" evidence="1">
    <location>
        <begin position="1"/>
        <end position="26"/>
    </location>
</feature>